<dbReference type="EMBL" id="JBHVBU010000054">
    <property type="protein sequence ID" value="MFE7965232.1"/>
    <property type="molecule type" value="Genomic_DNA"/>
</dbReference>
<sequence>MTNRHSKSRRHRRRRVPADALRYDLRRPAWRWSFLAVTVLGVVQLGPTVVTTIAAAVTVYAWWPVLRGRRP</sequence>
<name>A0ABW6JLG3_STRCE</name>
<reference evidence="2 3" key="1">
    <citation type="submission" date="2024-09" db="EMBL/GenBank/DDBJ databases">
        <title>The Natural Products Discovery Center: Release of the First 8490 Sequenced Strains for Exploring Actinobacteria Biosynthetic Diversity.</title>
        <authorList>
            <person name="Kalkreuter E."/>
            <person name="Kautsar S.A."/>
            <person name="Yang D."/>
            <person name="Bader C.D."/>
            <person name="Teijaro C.N."/>
            <person name="Fluegel L."/>
            <person name="Davis C.M."/>
            <person name="Simpson J.R."/>
            <person name="Lauterbach L."/>
            <person name="Steele A.D."/>
            <person name="Gui C."/>
            <person name="Meng S."/>
            <person name="Li G."/>
            <person name="Viehrig K."/>
            <person name="Ye F."/>
            <person name="Su P."/>
            <person name="Kiefer A.F."/>
            <person name="Nichols A."/>
            <person name="Cepeda A.J."/>
            <person name="Yan W."/>
            <person name="Fan B."/>
            <person name="Jiang Y."/>
            <person name="Adhikari A."/>
            <person name="Zheng C.-J."/>
            <person name="Schuster L."/>
            <person name="Cowan T.M."/>
            <person name="Smanski M.J."/>
            <person name="Chevrette M.G."/>
            <person name="De Carvalho L.P.S."/>
            <person name="Shen B."/>
        </authorList>
    </citation>
    <scope>NUCLEOTIDE SEQUENCE [LARGE SCALE GENOMIC DNA]</scope>
    <source>
        <strain evidence="2 3">NPDC057399</strain>
    </source>
</reference>
<proteinExistence type="predicted"/>
<dbReference type="Proteomes" id="UP001600650">
    <property type="component" value="Unassembled WGS sequence"/>
</dbReference>
<evidence type="ECO:0000256" key="1">
    <source>
        <dbReference type="SAM" id="Phobius"/>
    </source>
</evidence>
<protein>
    <submittedName>
        <fullName evidence="2">Uncharacterized protein</fullName>
    </submittedName>
</protein>
<dbReference type="RefSeq" id="WP_381727142.1">
    <property type="nucleotide sequence ID" value="NZ_JBHVBU010000054.1"/>
</dbReference>
<keyword evidence="3" id="KW-1185">Reference proteome</keyword>
<keyword evidence="1" id="KW-0812">Transmembrane</keyword>
<keyword evidence="1" id="KW-0472">Membrane</keyword>
<gene>
    <name evidence="2" type="ORF">ACFU0X_19740</name>
</gene>
<evidence type="ECO:0000313" key="2">
    <source>
        <dbReference type="EMBL" id="MFE7965232.1"/>
    </source>
</evidence>
<evidence type="ECO:0000313" key="3">
    <source>
        <dbReference type="Proteomes" id="UP001600650"/>
    </source>
</evidence>
<feature type="transmembrane region" description="Helical" evidence="1">
    <location>
        <begin position="32"/>
        <end position="63"/>
    </location>
</feature>
<keyword evidence="1" id="KW-1133">Transmembrane helix</keyword>
<organism evidence="2 3">
    <name type="scientific">Streptomyces cellulosae</name>
    <dbReference type="NCBI Taxonomy" id="1968"/>
    <lineage>
        <taxon>Bacteria</taxon>
        <taxon>Bacillati</taxon>
        <taxon>Actinomycetota</taxon>
        <taxon>Actinomycetes</taxon>
        <taxon>Kitasatosporales</taxon>
        <taxon>Streptomycetaceae</taxon>
        <taxon>Streptomyces</taxon>
    </lineage>
</organism>
<accession>A0ABW6JLG3</accession>
<comment type="caution">
    <text evidence="2">The sequence shown here is derived from an EMBL/GenBank/DDBJ whole genome shotgun (WGS) entry which is preliminary data.</text>
</comment>